<keyword evidence="2" id="KW-1185">Reference proteome</keyword>
<organism evidence="1 2">
    <name type="scientific">Immersiella caudata</name>
    <dbReference type="NCBI Taxonomy" id="314043"/>
    <lineage>
        <taxon>Eukaryota</taxon>
        <taxon>Fungi</taxon>
        <taxon>Dikarya</taxon>
        <taxon>Ascomycota</taxon>
        <taxon>Pezizomycotina</taxon>
        <taxon>Sordariomycetes</taxon>
        <taxon>Sordariomycetidae</taxon>
        <taxon>Sordariales</taxon>
        <taxon>Lasiosphaeriaceae</taxon>
        <taxon>Immersiella</taxon>
    </lineage>
</organism>
<comment type="caution">
    <text evidence="1">The sequence shown here is derived from an EMBL/GenBank/DDBJ whole genome shotgun (WGS) entry which is preliminary data.</text>
</comment>
<proteinExistence type="predicted"/>
<protein>
    <submittedName>
        <fullName evidence="1">Uncharacterized protein</fullName>
    </submittedName>
</protein>
<reference evidence="1" key="1">
    <citation type="submission" date="2023-06" db="EMBL/GenBank/DDBJ databases">
        <title>Genome-scale phylogeny and comparative genomics of the fungal order Sordariales.</title>
        <authorList>
            <consortium name="Lawrence Berkeley National Laboratory"/>
            <person name="Hensen N."/>
            <person name="Bonometti L."/>
            <person name="Westerberg I."/>
            <person name="Brannstrom I.O."/>
            <person name="Guillou S."/>
            <person name="Cros-Aarteil S."/>
            <person name="Calhoun S."/>
            <person name="Haridas S."/>
            <person name="Kuo A."/>
            <person name="Mondo S."/>
            <person name="Pangilinan J."/>
            <person name="Riley R."/>
            <person name="Labutti K."/>
            <person name="Andreopoulos B."/>
            <person name="Lipzen A."/>
            <person name="Chen C."/>
            <person name="Yanf M."/>
            <person name="Daum C."/>
            <person name="Ng V."/>
            <person name="Clum A."/>
            <person name="Steindorff A."/>
            <person name="Ohm R."/>
            <person name="Martin F."/>
            <person name="Silar P."/>
            <person name="Natvig D."/>
            <person name="Lalanne C."/>
            <person name="Gautier V."/>
            <person name="Ament-Velasquez S.L."/>
            <person name="Kruys A."/>
            <person name="Hutchinson M.I."/>
            <person name="Powell A.J."/>
            <person name="Barry K."/>
            <person name="Miller A.N."/>
            <person name="Grigoriev I.V."/>
            <person name="Debuchy R."/>
            <person name="Gladieux P."/>
            <person name="Thoren M.H."/>
            <person name="Johannesson H."/>
        </authorList>
    </citation>
    <scope>NUCLEOTIDE SEQUENCE</scope>
    <source>
        <strain evidence="1">CBS 606.72</strain>
    </source>
</reference>
<dbReference type="AlphaFoldDB" id="A0AA39WDT3"/>
<evidence type="ECO:0000313" key="1">
    <source>
        <dbReference type="EMBL" id="KAK0613555.1"/>
    </source>
</evidence>
<name>A0AA39WDT3_9PEZI</name>
<gene>
    <name evidence="1" type="ORF">B0T14DRAFT_526478</name>
</gene>
<sequence length="270" mass="29744">MNAPASLSGSGRRLLSTSISGYSSNALFRTRVPHLGFVPAASANDASQSPVSGTSQELWEREYKIPVFQRIYAGPTRLAPIIQSSPPENQLALSIGQMVTASPELLTDPEQGSPLLELLLAAKDDQVKVLLSPTDYQRFCVPVDIPTQPTPPVARQWIGQKLLVSINDLGVWEELNGIAAHYGLRWELAEKILNEKGRKELAQDSLKPLQELWVRKNEERRSAGLEALKSLPRIDVCVHLEMTQGDTAGMLFRGVPNRDAWNAMVEMGIL</sequence>
<evidence type="ECO:0000313" key="2">
    <source>
        <dbReference type="Proteomes" id="UP001175000"/>
    </source>
</evidence>
<accession>A0AA39WDT3</accession>
<dbReference type="Proteomes" id="UP001175000">
    <property type="component" value="Unassembled WGS sequence"/>
</dbReference>
<dbReference type="EMBL" id="JAULSU010000006">
    <property type="protein sequence ID" value="KAK0613555.1"/>
    <property type="molecule type" value="Genomic_DNA"/>
</dbReference>